<dbReference type="InterPro" id="IPR011050">
    <property type="entry name" value="Pectin_lyase_fold/virulence"/>
</dbReference>
<dbReference type="Proteomes" id="UP000324611">
    <property type="component" value="Unassembled WGS sequence"/>
</dbReference>
<dbReference type="InterPro" id="IPR008964">
    <property type="entry name" value="Invasin/intimin_cell_adhesion"/>
</dbReference>
<feature type="domain" description="Ig-like" evidence="2">
    <location>
        <begin position="577"/>
        <end position="670"/>
    </location>
</feature>
<dbReference type="AlphaFoldDB" id="A0A5B2VLW5"/>
<keyword evidence="1" id="KW-0732">Signal</keyword>
<dbReference type="InterPro" id="IPR006626">
    <property type="entry name" value="PbH1"/>
</dbReference>
<evidence type="ECO:0000313" key="3">
    <source>
        <dbReference type="EMBL" id="KAA2239312.1"/>
    </source>
</evidence>
<dbReference type="PROSITE" id="PS50835">
    <property type="entry name" value="IG_LIKE"/>
    <property type="match status" value="1"/>
</dbReference>
<gene>
    <name evidence="3" type="ORF">F0L74_24210</name>
</gene>
<sequence length="1096" mass="113680">MCPFYPRPIIISLICLLLFSTAEAQITVTASAGTPGPITYTTLKASFDAINAGTHQGNIIITIDASTTEPAVAILEGSGTGAASYSGILIKPAAGATPVVSGNFTNNNPVIRLRNASNVTIDGSNNGTASKDLTLTNTGGIRSYVIQIGSNIAAAPASGITVKNTNIVNAPQLSNAAIAIGNGNISIGYFKNIAILNNSIRRAGQGITLSAVRTAGNGSGTVISGNELIATGTECIRNSGIICDGVTGITISDNKIGNFDNIGQETDIAIFLTNGTIDATVSNNTISNMSYTGPIGTFGPIGIQITPYVTDCNIRVTDNTISDLSTNATFIPTGIQLIGATGATIARNQISNIVNTYAGGYSAAGILMDALYNGDDNRVYNNFIRNVAAVGKVGYTLLDNAYGIAVTRGSFDINFNTVVLTSNATTGSASRSSAILIGDNAGGPISLRNNILVNLQTDGSNNKGIALSNVSPSGSYVFREIDHNDYYSASNILSSDGNDATLAGTLTQLQAMLGSNANSKSLLPTFVSATDLHLAATGNTGIEDAAIPLTGITDDIDKETRSTVTPDIGADERLCLPPVISTPPAASTITVGDNTSFSVAATGAPALSYQWEVNTGSGFTPLTDNAPYSNTTTPTLNITNANAGMNGYHYRCVVTNACTPPATSTDALLTVTKMAQQITFQTQTPGSVITVTYGDPPINGAATASSGLPVSYSSSDKQVAIVDAAGQVIITGAGAAVITVSQAGDNRYLPAADISITITVNKKDLYLTADDKTRPYGSPDPVLTITYSGFVNGEDASLITAPAIATTATPASLPGTYDITLSGGAAANYNIILTNGTLTITEIPVQIRQEPANGNACKNSPATFSVTASALSTIQYQWQESADNLNWQNINGAISSTYTAPGNATRYLRCALTASGMTSYSRAAQFTVYALPDVQITRSDYTDCTNSSVQLRASGAVAYTWLPAAGLSDANSASPVASPLTSTVYMVAGTDANGCQGKATVEIKVGRNYEMANAFTPDGNGTNDCFGIRSWGPLLKVSFSIYNRWGERIFWSTNPNACWDGRYQGKKQEVGTYIYYITAVTECGAIERKGTVTLIR</sequence>
<feature type="chain" id="PRO_5022869808" evidence="1">
    <location>
        <begin position="25"/>
        <end position="1096"/>
    </location>
</feature>
<dbReference type="InterPro" id="IPR007110">
    <property type="entry name" value="Ig-like_dom"/>
</dbReference>
<evidence type="ECO:0000259" key="2">
    <source>
        <dbReference type="PROSITE" id="PS50835"/>
    </source>
</evidence>
<dbReference type="Gene3D" id="3.30.160.710">
    <property type="match status" value="1"/>
</dbReference>
<dbReference type="InterPro" id="IPR041286">
    <property type="entry name" value="MBG_2"/>
</dbReference>
<dbReference type="SUPFAM" id="SSF51126">
    <property type="entry name" value="Pectin lyase-like"/>
    <property type="match status" value="1"/>
</dbReference>
<dbReference type="SUPFAM" id="SSF48726">
    <property type="entry name" value="Immunoglobulin"/>
    <property type="match status" value="1"/>
</dbReference>
<feature type="signal peptide" evidence="1">
    <location>
        <begin position="1"/>
        <end position="24"/>
    </location>
</feature>
<keyword evidence="4" id="KW-1185">Reference proteome</keyword>
<accession>A0A5B2VLW5</accession>
<dbReference type="InterPro" id="IPR013783">
    <property type="entry name" value="Ig-like_fold"/>
</dbReference>
<dbReference type="EMBL" id="VUOC01000004">
    <property type="protein sequence ID" value="KAA2239312.1"/>
    <property type="molecule type" value="Genomic_DNA"/>
</dbReference>
<dbReference type="InterPro" id="IPR036179">
    <property type="entry name" value="Ig-like_dom_sf"/>
</dbReference>
<evidence type="ECO:0000256" key="1">
    <source>
        <dbReference type="SAM" id="SignalP"/>
    </source>
</evidence>
<dbReference type="Gene3D" id="2.60.40.2700">
    <property type="match status" value="1"/>
</dbReference>
<dbReference type="Gene3D" id="2.60.40.10">
    <property type="entry name" value="Immunoglobulins"/>
    <property type="match status" value="1"/>
</dbReference>
<comment type="caution">
    <text evidence="3">The sequence shown here is derived from an EMBL/GenBank/DDBJ whole genome shotgun (WGS) entry which is preliminary data.</text>
</comment>
<dbReference type="Gene3D" id="2.160.20.10">
    <property type="entry name" value="Single-stranded right-handed beta-helix, Pectin lyase-like"/>
    <property type="match status" value="1"/>
</dbReference>
<dbReference type="Pfam" id="PF18676">
    <property type="entry name" value="MBG_2"/>
    <property type="match status" value="1"/>
</dbReference>
<dbReference type="Pfam" id="PF13585">
    <property type="entry name" value="CHU_C"/>
    <property type="match status" value="1"/>
</dbReference>
<protein>
    <submittedName>
        <fullName evidence="3">T9SS type B sorting domain-containing protein</fullName>
    </submittedName>
</protein>
<dbReference type="SMART" id="SM00710">
    <property type="entry name" value="PbH1"/>
    <property type="match status" value="10"/>
</dbReference>
<organism evidence="3 4">
    <name type="scientific">Chitinophaga agrisoli</name>
    <dbReference type="NCBI Taxonomy" id="2607653"/>
    <lineage>
        <taxon>Bacteria</taxon>
        <taxon>Pseudomonadati</taxon>
        <taxon>Bacteroidota</taxon>
        <taxon>Chitinophagia</taxon>
        <taxon>Chitinophagales</taxon>
        <taxon>Chitinophagaceae</taxon>
        <taxon>Chitinophaga</taxon>
    </lineage>
</organism>
<dbReference type="NCBIfam" id="TIGR04131">
    <property type="entry name" value="Bac_Flav_CTERM"/>
    <property type="match status" value="1"/>
</dbReference>
<reference evidence="3 4" key="1">
    <citation type="submission" date="2019-09" db="EMBL/GenBank/DDBJ databases">
        <title>Chitinophaga ginsengihumi sp. nov., isolated from soil of ginseng rhizosphere.</title>
        <authorList>
            <person name="Lee J."/>
        </authorList>
    </citation>
    <scope>NUCLEOTIDE SEQUENCE [LARGE SCALE GENOMIC DNA]</scope>
    <source>
        <strain evidence="3 4">BN140078</strain>
    </source>
</reference>
<reference evidence="3 4" key="2">
    <citation type="submission" date="2019-09" db="EMBL/GenBank/DDBJ databases">
        <authorList>
            <person name="Jin C."/>
        </authorList>
    </citation>
    <scope>NUCLEOTIDE SEQUENCE [LARGE SCALE GENOMIC DNA]</scope>
    <source>
        <strain evidence="3 4">BN140078</strain>
    </source>
</reference>
<evidence type="ECO:0000313" key="4">
    <source>
        <dbReference type="Proteomes" id="UP000324611"/>
    </source>
</evidence>
<dbReference type="SUPFAM" id="SSF49373">
    <property type="entry name" value="Invasin/intimin cell-adhesion fragments"/>
    <property type="match status" value="1"/>
</dbReference>
<dbReference type="RefSeq" id="WP_149840491.1">
    <property type="nucleotide sequence ID" value="NZ_VUOC01000004.1"/>
</dbReference>
<dbReference type="InterPro" id="IPR026341">
    <property type="entry name" value="T9SS_type_B"/>
</dbReference>
<dbReference type="Pfam" id="PF13927">
    <property type="entry name" value="Ig_3"/>
    <property type="match status" value="1"/>
</dbReference>
<proteinExistence type="predicted"/>
<dbReference type="InterPro" id="IPR012334">
    <property type="entry name" value="Pectin_lyas_fold"/>
</dbReference>
<name>A0A5B2VLW5_9BACT</name>